<dbReference type="AlphaFoldDB" id="A0A5D0MC67"/>
<sequence>MKELELDDSVVDIGRTVKVVKGGRNFGFNALVAVGNRKGIVGIGLGKAKEVPAAIRKGIKKAKKNLIRVYLKEDRTLWHSVIGEKCGARILLKPAKPGTGIIAGGAARPVLELAGFKDVYAKSLRSNNPHNILKATVDGLLKVMTPEEVAEKRGKKLEEILEEK</sequence>
<evidence type="ECO:0000256" key="3">
    <source>
        <dbReference type="ARBA" id="ARBA00022884"/>
    </source>
</evidence>
<keyword evidence="3 7" id="KW-0694">RNA-binding</keyword>
<dbReference type="Pfam" id="PF03719">
    <property type="entry name" value="Ribosomal_S5_C"/>
    <property type="match status" value="1"/>
</dbReference>
<dbReference type="PANTHER" id="PTHR48277">
    <property type="entry name" value="MITOCHONDRIAL RIBOSOMAL PROTEIN S5"/>
    <property type="match status" value="1"/>
</dbReference>
<dbReference type="PANTHER" id="PTHR48277:SF1">
    <property type="entry name" value="MITOCHONDRIAL RIBOSOMAL PROTEIN S5"/>
    <property type="match status" value="1"/>
</dbReference>
<comment type="caution">
    <text evidence="10">The sequence shown here is derived from an EMBL/GenBank/DDBJ whole genome shotgun (WGS) entry which is preliminary data.</text>
</comment>
<comment type="similarity">
    <text evidence="1 7 8">Belongs to the universal ribosomal protein uS5 family.</text>
</comment>
<name>A0A5D0MC67_9BACT</name>
<dbReference type="SUPFAM" id="SSF54211">
    <property type="entry name" value="Ribosomal protein S5 domain 2-like"/>
    <property type="match status" value="1"/>
</dbReference>
<reference evidence="10" key="1">
    <citation type="submission" date="2019-08" db="EMBL/GenBank/DDBJ databases">
        <title>Genomic characterization of a novel candidate phylum (ARYD3) from a high temperature, high salinity tertiary oil reservoir in north central Oklahoma, USA.</title>
        <authorList>
            <person name="Youssef N.H."/>
            <person name="Yadav A."/>
            <person name="Elshahed M.S."/>
        </authorList>
    </citation>
    <scope>NUCLEOTIDE SEQUENCE [LARGE SCALE GENOMIC DNA]</scope>
    <source>
        <strain evidence="10">ARYD3</strain>
    </source>
</reference>
<dbReference type="InterPro" id="IPR018192">
    <property type="entry name" value="Ribosomal_uS5_N_CS"/>
</dbReference>
<evidence type="ECO:0000256" key="1">
    <source>
        <dbReference type="ARBA" id="ARBA00008945"/>
    </source>
</evidence>
<feature type="domain" description="S5 DRBM" evidence="9">
    <location>
        <begin position="6"/>
        <end position="69"/>
    </location>
</feature>
<dbReference type="NCBIfam" id="TIGR01021">
    <property type="entry name" value="rpsE_bact"/>
    <property type="match status" value="1"/>
</dbReference>
<protein>
    <recommendedName>
        <fullName evidence="6 7">Small ribosomal subunit protein uS5</fullName>
    </recommendedName>
</protein>
<keyword evidence="5 7" id="KW-0687">Ribonucleoprotein</keyword>
<comment type="function">
    <text evidence="7">With S4 and S12 plays an important role in translational accuracy.</text>
</comment>
<dbReference type="SUPFAM" id="SSF54768">
    <property type="entry name" value="dsRNA-binding domain-like"/>
    <property type="match status" value="1"/>
</dbReference>
<dbReference type="Pfam" id="PF00333">
    <property type="entry name" value="Ribosomal_S5"/>
    <property type="match status" value="1"/>
</dbReference>
<dbReference type="EMBL" id="VSIX01000040">
    <property type="protein sequence ID" value="TYB31347.1"/>
    <property type="molecule type" value="Genomic_DNA"/>
</dbReference>
<dbReference type="Proteomes" id="UP000324143">
    <property type="component" value="Unassembled WGS sequence"/>
</dbReference>
<evidence type="ECO:0000313" key="11">
    <source>
        <dbReference type="Proteomes" id="UP000324143"/>
    </source>
</evidence>
<evidence type="ECO:0000256" key="2">
    <source>
        <dbReference type="ARBA" id="ARBA00022730"/>
    </source>
</evidence>
<evidence type="ECO:0000256" key="8">
    <source>
        <dbReference type="RuleBase" id="RU003823"/>
    </source>
</evidence>
<evidence type="ECO:0000256" key="5">
    <source>
        <dbReference type="ARBA" id="ARBA00023274"/>
    </source>
</evidence>
<dbReference type="Gene3D" id="3.30.230.10">
    <property type="match status" value="1"/>
</dbReference>
<dbReference type="PROSITE" id="PS00585">
    <property type="entry name" value="RIBOSOMAL_S5"/>
    <property type="match status" value="1"/>
</dbReference>
<dbReference type="InterPro" id="IPR013810">
    <property type="entry name" value="Ribosomal_uS5_N"/>
</dbReference>
<organism evidence="10 11">
    <name type="scientific">Candidatus Mcinerneyibacterium aminivorans</name>
    <dbReference type="NCBI Taxonomy" id="2703815"/>
    <lineage>
        <taxon>Bacteria</taxon>
        <taxon>Candidatus Macinerneyibacteriota</taxon>
        <taxon>Candidatus Mcinerneyibacteria</taxon>
        <taxon>Candidatus Mcinerneyibacteriales</taxon>
        <taxon>Candidatus Mcinerneyibacteriaceae</taxon>
        <taxon>Candidatus Mcinerneyibacterium</taxon>
    </lineage>
</organism>
<dbReference type="Gene3D" id="3.30.160.20">
    <property type="match status" value="1"/>
</dbReference>
<comment type="subunit">
    <text evidence="7">Part of the 30S ribosomal subunit. Contacts proteins S4 and S8.</text>
</comment>
<keyword evidence="4 7" id="KW-0689">Ribosomal protein</keyword>
<dbReference type="InterPro" id="IPR000851">
    <property type="entry name" value="Ribosomal_uS5"/>
</dbReference>
<keyword evidence="11" id="KW-1185">Reference proteome</keyword>
<dbReference type="GO" id="GO:0005737">
    <property type="term" value="C:cytoplasm"/>
    <property type="evidence" value="ECO:0007669"/>
    <property type="project" value="UniProtKB-ARBA"/>
</dbReference>
<keyword evidence="2 7" id="KW-0699">rRNA-binding</keyword>
<dbReference type="InterPro" id="IPR005712">
    <property type="entry name" value="Ribosomal_uS5_bac-type"/>
</dbReference>
<dbReference type="GO" id="GO:0019843">
    <property type="term" value="F:rRNA binding"/>
    <property type="evidence" value="ECO:0007669"/>
    <property type="project" value="UniProtKB-UniRule"/>
</dbReference>
<evidence type="ECO:0000259" key="9">
    <source>
        <dbReference type="PROSITE" id="PS50881"/>
    </source>
</evidence>
<gene>
    <name evidence="7" type="primary">rpsE</name>
    <name evidence="10" type="ORF">FXF47_04790</name>
</gene>
<proteinExistence type="inferred from homology"/>
<dbReference type="GO" id="GO:0015935">
    <property type="term" value="C:small ribosomal subunit"/>
    <property type="evidence" value="ECO:0007669"/>
    <property type="project" value="InterPro"/>
</dbReference>
<evidence type="ECO:0000256" key="4">
    <source>
        <dbReference type="ARBA" id="ARBA00022980"/>
    </source>
</evidence>
<dbReference type="FunFam" id="3.30.230.10:FF:000002">
    <property type="entry name" value="30S ribosomal protein S5"/>
    <property type="match status" value="1"/>
</dbReference>
<dbReference type="GO" id="GO:0003735">
    <property type="term" value="F:structural constituent of ribosome"/>
    <property type="evidence" value="ECO:0007669"/>
    <property type="project" value="UniProtKB-UniRule"/>
</dbReference>
<accession>A0A5D0MC67</accession>
<evidence type="ECO:0000256" key="6">
    <source>
        <dbReference type="ARBA" id="ARBA00035255"/>
    </source>
</evidence>
<comment type="domain">
    <text evidence="7">The N-terminal domain interacts with the head of the 30S subunit; the C-terminal domain interacts with the body and contacts protein S4. The interaction surface between S4 and S5 is involved in control of translational fidelity.</text>
</comment>
<dbReference type="HAMAP" id="MF_01307_B">
    <property type="entry name" value="Ribosomal_uS5_B"/>
    <property type="match status" value="1"/>
</dbReference>
<dbReference type="InterPro" id="IPR014721">
    <property type="entry name" value="Ribsml_uS5_D2-typ_fold_subgr"/>
</dbReference>
<dbReference type="InterPro" id="IPR020568">
    <property type="entry name" value="Ribosomal_Su5_D2-typ_SF"/>
</dbReference>
<dbReference type="GO" id="GO:0006412">
    <property type="term" value="P:translation"/>
    <property type="evidence" value="ECO:0007669"/>
    <property type="project" value="UniProtKB-UniRule"/>
</dbReference>
<comment type="function">
    <text evidence="7">Located at the back of the 30S subunit body where it stabilizes the conformation of the head with respect to the body.</text>
</comment>
<dbReference type="PROSITE" id="PS50881">
    <property type="entry name" value="S5_DSRBD"/>
    <property type="match status" value="1"/>
</dbReference>
<evidence type="ECO:0000256" key="7">
    <source>
        <dbReference type="HAMAP-Rule" id="MF_01307"/>
    </source>
</evidence>
<dbReference type="InterPro" id="IPR005324">
    <property type="entry name" value="Ribosomal_uS5_C"/>
</dbReference>
<evidence type="ECO:0000313" key="10">
    <source>
        <dbReference type="EMBL" id="TYB31347.1"/>
    </source>
</evidence>